<dbReference type="AlphaFoldDB" id="A0A248VVC4"/>
<dbReference type="Proteomes" id="UP000215158">
    <property type="component" value="Chromosome 2"/>
</dbReference>
<feature type="region of interest" description="Disordered" evidence="3">
    <location>
        <begin position="155"/>
        <end position="175"/>
    </location>
</feature>
<keyword evidence="1 2" id="KW-0597">Phosphoprotein</keyword>
<gene>
    <name evidence="5" type="ORF">CJU94_32900</name>
</gene>
<evidence type="ECO:0000313" key="5">
    <source>
        <dbReference type="EMBL" id="ASW02833.1"/>
    </source>
</evidence>
<dbReference type="OrthoDB" id="9105265at2"/>
<dbReference type="KEGG" id="parb:CJU94_32900"/>
<dbReference type="SUPFAM" id="SSF52172">
    <property type="entry name" value="CheY-like"/>
    <property type="match status" value="1"/>
</dbReference>
<organism evidence="5 6">
    <name type="scientific">Paraburkholderia aromaticivorans</name>
    <dbReference type="NCBI Taxonomy" id="2026199"/>
    <lineage>
        <taxon>Bacteria</taxon>
        <taxon>Pseudomonadati</taxon>
        <taxon>Pseudomonadota</taxon>
        <taxon>Betaproteobacteria</taxon>
        <taxon>Burkholderiales</taxon>
        <taxon>Burkholderiaceae</taxon>
        <taxon>Paraburkholderia</taxon>
    </lineage>
</organism>
<dbReference type="InterPro" id="IPR050595">
    <property type="entry name" value="Bact_response_regulator"/>
</dbReference>
<dbReference type="GO" id="GO:0000160">
    <property type="term" value="P:phosphorelay signal transduction system"/>
    <property type="evidence" value="ECO:0007669"/>
    <property type="project" value="InterPro"/>
</dbReference>
<keyword evidence="6" id="KW-1185">Reference proteome</keyword>
<feature type="region of interest" description="Disordered" evidence="3">
    <location>
        <begin position="1"/>
        <end position="24"/>
    </location>
</feature>
<protein>
    <recommendedName>
        <fullName evidence="4">Response regulatory domain-containing protein</fullName>
    </recommendedName>
</protein>
<dbReference type="Pfam" id="PF00072">
    <property type="entry name" value="Response_reg"/>
    <property type="match status" value="1"/>
</dbReference>
<dbReference type="Gene3D" id="3.40.50.2300">
    <property type="match status" value="1"/>
</dbReference>
<feature type="domain" description="Response regulatory" evidence="4">
    <location>
        <begin position="29"/>
        <end position="145"/>
    </location>
</feature>
<proteinExistence type="predicted"/>
<dbReference type="PANTHER" id="PTHR44591">
    <property type="entry name" value="STRESS RESPONSE REGULATOR PROTEIN 1"/>
    <property type="match status" value="1"/>
</dbReference>
<reference evidence="5 6" key="1">
    <citation type="submission" date="2017-08" db="EMBL/GenBank/DDBJ databases">
        <title>Identification and genetic characteristics of simultaneous BTEX- and naphthalene-degrading Paraburkholderia sp. BN5 isolated from petroleum-contaminated soil.</title>
        <authorList>
            <person name="Lee Y."/>
            <person name="Jeon C.O."/>
        </authorList>
    </citation>
    <scope>NUCLEOTIDE SEQUENCE [LARGE SCALE GENOMIC DNA]</scope>
    <source>
        <strain evidence="5 6">BN5</strain>
    </source>
</reference>
<sequence>MNSNSENHDCPDDSSGAGREPHQGRAPVRVLVVDDSLPSADALSAYLQAGGMSVRTVYHGSDALREAKAWIPDCIVLDVAMPGLSGIGVATALRRIEATGKIPLLAFTAFDTADYVREMKEAGFDAICRKPAELRHLEGMIFRLLRNEAANGSATVQSRTALAPTDPGENPADRP</sequence>
<feature type="modified residue" description="4-aspartylphosphate" evidence="2">
    <location>
        <position position="78"/>
    </location>
</feature>
<evidence type="ECO:0000256" key="1">
    <source>
        <dbReference type="ARBA" id="ARBA00022553"/>
    </source>
</evidence>
<dbReference type="SMART" id="SM00448">
    <property type="entry name" value="REC"/>
    <property type="match status" value="1"/>
</dbReference>
<dbReference type="InterPro" id="IPR001789">
    <property type="entry name" value="Sig_transdc_resp-reg_receiver"/>
</dbReference>
<evidence type="ECO:0000259" key="4">
    <source>
        <dbReference type="PROSITE" id="PS50110"/>
    </source>
</evidence>
<evidence type="ECO:0000256" key="3">
    <source>
        <dbReference type="SAM" id="MobiDB-lite"/>
    </source>
</evidence>
<dbReference type="PANTHER" id="PTHR44591:SF3">
    <property type="entry name" value="RESPONSE REGULATORY DOMAIN-CONTAINING PROTEIN"/>
    <property type="match status" value="1"/>
</dbReference>
<evidence type="ECO:0000256" key="2">
    <source>
        <dbReference type="PROSITE-ProRule" id="PRU00169"/>
    </source>
</evidence>
<name>A0A248VVC4_9BURK</name>
<evidence type="ECO:0000313" key="6">
    <source>
        <dbReference type="Proteomes" id="UP000215158"/>
    </source>
</evidence>
<dbReference type="PROSITE" id="PS50110">
    <property type="entry name" value="RESPONSE_REGULATORY"/>
    <property type="match status" value="1"/>
</dbReference>
<dbReference type="EMBL" id="CP022990">
    <property type="protein sequence ID" value="ASW02833.1"/>
    <property type="molecule type" value="Genomic_DNA"/>
</dbReference>
<feature type="compositionally biased region" description="Basic and acidic residues" evidence="3">
    <location>
        <begin position="1"/>
        <end position="11"/>
    </location>
</feature>
<accession>A0A248VVC4</accession>
<dbReference type="InterPro" id="IPR011006">
    <property type="entry name" value="CheY-like_superfamily"/>
</dbReference>